<dbReference type="RefSeq" id="WP_380564134.1">
    <property type="nucleotide sequence ID" value="NZ_JBHYPX010000132.1"/>
</dbReference>
<name>A0ABW6GWM4_9ACTN</name>
<keyword evidence="7" id="KW-1185">Reference proteome</keyword>
<dbReference type="EMBL" id="JBHYPX010000132">
    <property type="protein sequence ID" value="MFE1357176.1"/>
    <property type="molecule type" value="Genomic_DNA"/>
</dbReference>
<gene>
    <name evidence="6" type="ORF">ACFW6T_34960</name>
</gene>
<feature type="non-terminal residue" evidence="6">
    <location>
        <position position="1"/>
    </location>
</feature>
<dbReference type="PANTHER" id="PTHR43585">
    <property type="entry name" value="FUMIPYRROLE BIOSYNTHESIS PROTEIN C"/>
    <property type="match status" value="1"/>
</dbReference>
<protein>
    <submittedName>
        <fullName evidence="6">ATP-grasp domain-containing protein</fullName>
    </submittedName>
</protein>
<feature type="domain" description="ATP-grasp" evidence="5">
    <location>
        <begin position="156"/>
        <end position="355"/>
    </location>
</feature>
<keyword evidence="3 4" id="KW-0067">ATP-binding</keyword>
<dbReference type="Gene3D" id="3.30.470.20">
    <property type="entry name" value="ATP-grasp fold, B domain"/>
    <property type="match status" value="1"/>
</dbReference>
<dbReference type="SUPFAM" id="SSF56059">
    <property type="entry name" value="Glutathione synthetase ATP-binding domain-like"/>
    <property type="match status" value="1"/>
</dbReference>
<proteinExistence type="predicted"/>
<reference evidence="6 7" key="1">
    <citation type="submission" date="2024-09" db="EMBL/GenBank/DDBJ databases">
        <title>The Natural Products Discovery Center: Release of the First 8490 Sequenced Strains for Exploring Actinobacteria Biosynthetic Diversity.</title>
        <authorList>
            <person name="Kalkreuter E."/>
            <person name="Kautsar S.A."/>
            <person name="Yang D."/>
            <person name="Bader C.D."/>
            <person name="Teijaro C.N."/>
            <person name="Fluegel L."/>
            <person name="Davis C.M."/>
            <person name="Simpson J.R."/>
            <person name="Lauterbach L."/>
            <person name="Steele A.D."/>
            <person name="Gui C."/>
            <person name="Meng S."/>
            <person name="Li G."/>
            <person name="Viehrig K."/>
            <person name="Ye F."/>
            <person name="Su P."/>
            <person name="Kiefer A.F."/>
            <person name="Nichols A."/>
            <person name="Cepeda A.J."/>
            <person name="Yan W."/>
            <person name="Fan B."/>
            <person name="Jiang Y."/>
            <person name="Adhikari A."/>
            <person name="Zheng C.-J."/>
            <person name="Schuster L."/>
            <person name="Cowan T.M."/>
            <person name="Smanski M.J."/>
            <person name="Chevrette M.G."/>
            <person name="De Carvalho L.P.S."/>
            <person name="Shen B."/>
        </authorList>
    </citation>
    <scope>NUCLEOTIDE SEQUENCE [LARGE SCALE GENOMIC DNA]</scope>
    <source>
        <strain evidence="6 7">NPDC058753</strain>
    </source>
</reference>
<evidence type="ECO:0000256" key="4">
    <source>
        <dbReference type="PROSITE-ProRule" id="PRU00409"/>
    </source>
</evidence>
<dbReference type="Gene3D" id="3.30.1490.20">
    <property type="entry name" value="ATP-grasp fold, A domain"/>
    <property type="match status" value="1"/>
</dbReference>
<accession>A0ABW6GWM4</accession>
<dbReference type="Pfam" id="PF18603">
    <property type="entry name" value="LAL_C2"/>
    <property type="match status" value="1"/>
</dbReference>
<dbReference type="PROSITE" id="PS50975">
    <property type="entry name" value="ATP_GRASP"/>
    <property type="match status" value="1"/>
</dbReference>
<evidence type="ECO:0000256" key="3">
    <source>
        <dbReference type="ARBA" id="ARBA00022840"/>
    </source>
</evidence>
<evidence type="ECO:0000313" key="7">
    <source>
        <dbReference type="Proteomes" id="UP001599542"/>
    </source>
</evidence>
<evidence type="ECO:0000313" key="6">
    <source>
        <dbReference type="EMBL" id="MFE1357176.1"/>
    </source>
</evidence>
<dbReference type="InterPro" id="IPR011761">
    <property type="entry name" value="ATP-grasp"/>
</dbReference>
<dbReference type="Pfam" id="PF13535">
    <property type="entry name" value="ATP-grasp_4"/>
    <property type="match status" value="1"/>
</dbReference>
<dbReference type="Gene3D" id="3.40.50.20">
    <property type="match status" value="1"/>
</dbReference>
<dbReference type="InterPro" id="IPR052032">
    <property type="entry name" value="ATP-dep_AA_Ligase"/>
</dbReference>
<keyword evidence="1" id="KW-0436">Ligase</keyword>
<keyword evidence="2 4" id="KW-0547">Nucleotide-binding</keyword>
<dbReference type="InterPro" id="IPR040570">
    <property type="entry name" value="LAL_C2"/>
</dbReference>
<evidence type="ECO:0000256" key="2">
    <source>
        <dbReference type="ARBA" id="ARBA00022741"/>
    </source>
</evidence>
<sequence>GGPVALVIAGLEYGVHGAAGRTSLNAQREKEPMQMELPAGRVVMVGFGKLLLNQMEQFLPENSVVVVEDPDIIRKRAVHDAAAELRCVGSVVAAPYHQDLALVAAVEEHLAGGPVALVIAGLEYGVHGAAVLAERFGRPGAGVAAAAALTDKLRLREAARAGGLRNPEWTEVHGPADAEAFAAGGPVVLKPANRHASLGVQLLEPGDDIAAAWELTVAAQDDLMLPDRELAWRYMAERRLYGHEYSVEALVRGGEVLFLNVTDKLTAGGRYPVELGHVVPADLPDDVRRGFEEAMARFVRAIGYDTGILHAEWMLDEQGPVLIECAGRVPGDSITFLLDAAYGGNVIRTLVELLAGGSPKLPGGAPMGAAIRFLTAPAGTVREVTGVEEVQQRTGVLRAAVTVAPGDRVAELRSSWDRIGEVMVLAAGPAQARTAAEDAAGAVRIAVDAEVAP</sequence>
<dbReference type="InterPro" id="IPR013815">
    <property type="entry name" value="ATP_grasp_subdomain_1"/>
</dbReference>
<dbReference type="PANTHER" id="PTHR43585:SF2">
    <property type="entry name" value="ATP-GRASP ENZYME FSQD"/>
    <property type="match status" value="1"/>
</dbReference>
<evidence type="ECO:0000256" key="1">
    <source>
        <dbReference type="ARBA" id="ARBA00022598"/>
    </source>
</evidence>
<evidence type="ECO:0000259" key="5">
    <source>
        <dbReference type="PROSITE" id="PS50975"/>
    </source>
</evidence>
<organism evidence="6 7">
    <name type="scientific">Kitasatospora phosalacinea</name>
    <dbReference type="NCBI Taxonomy" id="2065"/>
    <lineage>
        <taxon>Bacteria</taxon>
        <taxon>Bacillati</taxon>
        <taxon>Actinomycetota</taxon>
        <taxon>Actinomycetes</taxon>
        <taxon>Kitasatosporales</taxon>
        <taxon>Streptomycetaceae</taxon>
        <taxon>Kitasatospora</taxon>
    </lineage>
</organism>
<comment type="caution">
    <text evidence="6">The sequence shown here is derived from an EMBL/GenBank/DDBJ whole genome shotgun (WGS) entry which is preliminary data.</text>
</comment>
<dbReference type="Proteomes" id="UP001599542">
    <property type="component" value="Unassembled WGS sequence"/>
</dbReference>